<accession>A0A157P869</accession>
<reference evidence="2 3" key="1">
    <citation type="submission" date="2016-03" db="EMBL/GenBank/DDBJ databases">
        <authorList>
            <consortium name="Pathogen Informatics"/>
        </authorList>
    </citation>
    <scope>NUCLEOTIDE SEQUENCE [LARGE SCALE GENOMIC DNA]</scope>
    <source>
        <strain evidence="2 3">NCTC13364</strain>
    </source>
</reference>
<protein>
    <submittedName>
        <fullName evidence="2">Uncharacterized protein</fullName>
    </submittedName>
</protein>
<evidence type="ECO:0000313" key="3">
    <source>
        <dbReference type="Proteomes" id="UP000077037"/>
    </source>
</evidence>
<name>A0A157P869_9BORD</name>
<gene>
    <name evidence="2" type="ORF">SAMEA1982600_02347</name>
</gene>
<evidence type="ECO:0000256" key="1">
    <source>
        <dbReference type="SAM" id="MobiDB-lite"/>
    </source>
</evidence>
<organism evidence="2 3">
    <name type="scientific">Bordetella ansorpii</name>
    <dbReference type="NCBI Taxonomy" id="288768"/>
    <lineage>
        <taxon>Bacteria</taxon>
        <taxon>Pseudomonadati</taxon>
        <taxon>Pseudomonadota</taxon>
        <taxon>Betaproteobacteria</taxon>
        <taxon>Burkholderiales</taxon>
        <taxon>Alcaligenaceae</taxon>
        <taxon>Bordetella</taxon>
    </lineage>
</organism>
<proteinExistence type="predicted"/>
<sequence>MTRAVPGECGTPLADFVRLTKPDTGGGPPPPGTALACPPMC</sequence>
<feature type="region of interest" description="Disordered" evidence="1">
    <location>
        <begin position="1"/>
        <end position="41"/>
    </location>
</feature>
<dbReference type="Proteomes" id="UP000077037">
    <property type="component" value="Unassembled WGS sequence"/>
</dbReference>
<evidence type="ECO:0000313" key="2">
    <source>
        <dbReference type="EMBL" id="SAI29641.1"/>
    </source>
</evidence>
<dbReference type="AlphaFoldDB" id="A0A157P869"/>
<dbReference type="EMBL" id="FKBS01000014">
    <property type="protein sequence ID" value="SAI29641.1"/>
    <property type="molecule type" value="Genomic_DNA"/>
</dbReference>